<name>A0ABY2Z6D2_9GAMM</name>
<evidence type="ECO:0000313" key="2">
    <source>
        <dbReference type="EMBL" id="TPV24768.1"/>
    </source>
</evidence>
<keyword evidence="1" id="KW-0472">Membrane</keyword>
<evidence type="ECO:0000313" key="3">
    <source>
        <dbReference type="Proteomes" id="UP000316142"/>
    </source>
</evidence>
<protein>
    <submittedName>
        <fullName evidence="2">Uncharacterized protein</fullName>
    </submittedName>
</protein>
<reference evidence="2 3" key="1">
    <citation type="submission" date="2019-06" db="EMBL/GenBank/DDBJ databases">
        <title>Taxogenomics and systematics of the genus Pantoea.</title>
        <authorList>
            <person name="Tambong J.T."/>
        </authorList>
    </citation>
    <scope>NUCLEOTIDE SEQUENCE [LARGE SCALE GENOMIC DNA]</scope>
    <source>
        <strain evidence="2 3">LMG 2558</strain>
    </source>
</reference>
<evidence type="ECO:0000256" key="1">
    <source>
        <dbReference type="SAM" id="Phobius"/>
    </source>
</evidence>
<accession>A0ABY2Z6D2</accession>
<keyword evidence="3" id="KW-1185">Reference proteome</keyword>
<sequence length="68" mass="7574">MKIGIFMAILFASWVLIPEGFIRSLIAGHINGDGENAMDSFEFTVILLKAVFSVLLAFTGIWLYHKAK</sequence>
<gene>
    <name evidence="2" type="ORF">FJW00_14775</name>
</gene>
<dbReference type="EMBL" id="VHIZ01000050">
    <property type="protein sequence ID" value="TPV24768.1"/>
    <property type="molecule type" value="Genomic_DNA"/>
</dbReference>
<keyword evidence="1" id="KW-0812">Transmembrane</keyword>
<organism evidence="2 3">
    <name type="scientific">Pantoea anthophila</name>
    <dbReference type="NCBI Taxonomy" id="470931"/>
    <lineage>
        <taxon>Bacteria</taxon>
        <taxon>Pseudomonadati</taxon>
        <taxon>Pseudomonadota</taxon>
        <taxon>Gammaproteobacteria</taxon>
        <taxon>Enterobacterales</taxon>
        <taxon>Erwiniaceae</taxon>
        <taxon>Pantoea</taxon>
    </lineage>
</organism>
<proteinExistence type="predicted"/>
<keyword evidence="1" id="KW-1133">Transmembrane helix</keyword>
<comment type="caution">
    <text evidence="2">The sequence shown here is derived from an EMBL/GenBank/DDBJ whole genome shotgun (WGS) entry which is preliminary data.</text>
</comment>
<dbReference type="Proteomes" id="UP000316142">
    <property type="component" value="Unassembled WGS sequence"/>
</dbReference>
<feature type="transmembrane region" description="Helical" evidence="1">
    <location>
        <begin position="43"/>
        <end position="64"/>
    </location>
</feature>